<name>A0A0F8WWH9_9ZZZZ</name>
<proteinExistence type="predicted"/>
<dbReference type="AlphaFoldDB" id="A0A0F8WWH9"/>
<accession>A0A0F8WWH9</accession>
<gene>
    <name evidence="1" type="ORF">LCGC14_3101360</name>
</gene>
<dbReference type="EMBL" id="LAZR01066840">
    <property type="protein sequence ID" value="KKK52790.1"/>
    <property type="molecule type" value="Genomic_DNA"/>
</dbReference>
<comment type="caution">
    <text evidence="1">The sequence shown here is derived from an EMBL/GenBank/DDBJ whole genome shotgun (WGS) entry which is preliminary data.</text>
</comment>
<organism evidence="1">
    <name type="scientific">marine sediment metagenome</name>
    <dbReference type="NCBI Taxonomy" id="412755"/>
    <lineage>
        <taxon>unclassified sequences</taxon>
        <taxon>metagenomes</taxon>
        <taxon>ecological metagenomes</taxon>
    </lineage>
</organism>
<protein>
    <submittedName>
        <fullName evidence="1">Uncharacterized protein</fullName>
    </submittedName>
</protein>
<evidence type="ECO:0000313" key="1">
    <source>
        <dbReference type="EMBL" id="KKK52790.1"/>
    </source>
</evidence>
<feature type="non-terminal residue" evidence="1">
    <location>
        <position position="1"/>
    </location>
</feature>
<sequence>PSYDPTLDTINKFDRNWEKVTNVFALKFVMNDTISVVDGAATQLNVSIARGYSIEYLVSGVNLYMAWYEGIDFDPIPYTFDFEMWFGVSISITTVYSGRANVYGSLSSLTWDTTYNEIGLVAS</sequence>
<reference evidence="1" key="1">
    <citation type="journal article" date="2015" name="Nature">
        <title>Complex archaea that bridge the gap between prokaryotes and eukaryotes.</title>
        <authorList>
            <person name="Spang A."/>
            <person name="Saw J.H."/>
            <person name="Jorgensen S.L."/>
            <person name="Zaremba-Niedzwiedzka K."/>
            <person name="Martijn J."/>
            <person name="Lind A.E."/>
            <person name="van Eijk R."/>
            <person name="Schleper C."/>
            <person name="Guy L."/>
            <person name="Ettema T.J."/>
        </authorList>
    </citation>
    <scope>NUCLEOTIDE SEQUENCE</scope>
</reference>